<feature type="transmembrane region" description="Helical" evidence="8">
    <location>
        <begin position="287"/>
        <end position="309"/>
    </location>
</feature>
<dbReference type="SUPFAM" id="SSF103473">
    <property type="entry name" value="MFS general substrate transporter"/>
    <property type="match status" value="1"/>
</dbReference>
<feature type="transmembrane region" description="Helical" evidence="8">
    <location>
        <begin position="253"/>
        <end position="281"/>
    </location>
</feature>
<feature type="transmembrane region" description="Helical" evidence="8">
    <location>
        <begin position="96"/>
        <end position="116"/>
    </location>
</feature>
<feature type="transmembrane region" description="Helical" evidence="8">
    <location>
        <begin position="540"/>
        <end position="558"/>
    </location>
</feature>
<comment type="caution">
    <text evidence="10">The sequence shown here is derived from an EMBL/GenBank/DDBJ whole genome shotgun (WGS) entry which is preliminary data.</text>
</comment>
<keyword evidence="6 8" id="KW-0472">Membrane</keyword>
<dbReference type="GeneID" id="68296737"/>
<name>A0A9P3FKX8_9PEZI</name>
<feature type="transmembrane region" description="Helical" evidence="8">
    <location>
        <begin position="423"/>
        <end position="444"/>
    </location>
</feature>
<feature type="region of interest" description="Disordered" evidence="7">
    <location>
        <begin position="1"/>
        <end position="32"/>
    </location>
</feature>
<dbReference type="GO" id="GO:0022857">
    <property type="term" value="F:transmembrane transporter activity"/>
    <property type="evidence" value="ECO:0007669"/>
    <property type="project" value="InterPro"/>
</dbReference>
<keyword evidence="3" id="KW-0813">Transport</keyword>
<reference evidence="10 11" key="1">
    <citation type="submission" date="2021-01" db="EMBL/GenBank/DDBJ databases">
        <title>Cercospora kikuchii MAFF 305040 whole genome shotgun sequence.</title>
        <authorList>
            <person name="Kashiwa T."/>
            <person name="Suzuki T."/>
        </authorList>
    </citation>
    <scope>NUCLEOTIDE SEQUENCE [LARGE SCALE GENOMIC DNA]</scope>
    <source>
        <strain evidence="10 11">MAFF 305040</strain>
    </source>
</reference>
<evidence type="ECO:0000256" key="1">
    <source>
        <dbReference type="ARBA" id="ARBA00004141"/>
    </source>
</evidence>
<dbReference type="RefSeq" id="XP_044662576.1">
    <property type="nucleotide sequence ID" value="XM_044806641.1"/>
</dbReference>
<organism evidence="10 11">
    <name type="scientific">Cercospora kikuchii</name>
    <dbReference type="NCBI Taxonomy" id="84275"/>
    <lineage>
        <taxon>Eukaryota</taxon>
        <taxon>Fungi</taxon>
        <taxon>Dikarya</taxon>
        <taxon>Ascomycota</taxon>
        <taxon>Pezizomycotina</taxon>
        <taxon>Dothideomycetes</taxon>
        <taxon>Dothideomycetidae</taxon>
        <taxon>Mycosphaerellales</taxon>
        <taxon>Mycosphaerellaceae</taxon>
        <taxon>Cercospora</taxon>
    </lineage>
</organism>
<dbReference type="AlphaFoldDB" id="A0A9P3FKX8"/>
<dbReference type="PROSITE" id="PS50850">
    <property type="entry name" value="MFS"/>
    <property type="match status" value="1"/>
</dbReference>
<dbReference type="PANTHER" id="PTHR23501">
    <property type="entry name" value="MAJOR FACILITATOR SUPERFAMILY"/>
    <property type="match status" value="1"/>
</dbReference>
<dbReference type="GO" id="GO:0005886">
    <property type="term" value="C:plasma membrane"/>
    <property type="evidence" value="ECO:0007669"/>
    <property type="project" value="TreeGrafter"/>
</dbReference>
<evidence type="ECO:0000256" key="5">
    <source>
        <dbReference type="ARBA" id="ARBA00022989"/>
    </source>
</evidence>
<evidence type="ECO:0000256" key="4">
    <source>
        <dbReference type="ARBA" id="ARBA00022692"/>
    </source>
</evidence>
<dbReference type="InterPro" id="IPR020846">
    <property type="entry name" value="MFS_dom"/>
</dbReference>
<evidence type="ECO:0000313" key="11">
    <source>
        <dbReference type="Proteomes" id="UP000825890"/>
    </source>
</evidence>
<feature type="compositionally biased region" description="Polar residues" evidence="7">
    <location>
        <begin position="1"/>
        <end position="10"/>
    </location>
</feature>
<feature type="compositionally biased region" description="Basic and acidic residues" evidence="7">
    <location>
        <begin position="12"/>
        <end position="29"/>
    </location>
</feature>
<keyword evidence="11" id="KW-1185">Reference proteome</keyword>
<dbReference type="InterPro" id="IPR011701">
    <property type="entry name" value="MFS"/>
</dbReference>
<evidence type="ECO:0000259" key="9">
    <source>
        <dbReference type="PROSITE" id="PS50850"/>
    </source>
</evidence>
<sequence length="577" mass="60715">MSEQAASQDGTRFPDPHSDSSKTSSDIEVKATSPDASLAPLEAEEECPRSVHGVRWVVVCCSLYLEALIYGLDTTIAADIQAAVIDSFGSIEKLTWIGTAFPLGSVCAILPTSALYSTFDLKYIYVGSIVLFEAGSALCGAALTLDALIVGRALAGLGGSGIFLGTLNFFSLCTTQQERGKYIAGIGVVWGSGAVLGPVVGGAFSVSSATWRWAFYINLVIAAVCAPAYLFYMPSVTPPGAPITSIWSRTKALDWIGFTTFTGAIVCFTMALTFGGATWAWGSDATIAMFVVSGVLAIGMVLQQGFVLFTTREARQFPPRHILSDWTLILLNIVTAMAAVNIYVPLYYIPVYFAFVHGDSAIVAAVRLLPYIVFLAGMNMASGALLSRIKYYWALYVAGGVLMTVGGATMFTVTPEVAKANIYGYSIILGAGTGLIFNAGYTVCGVKTMIRTGSGLDVQRAISMINLSQLGFQMGSLLIGGQIFQSYARANLARALDSQDFSGAQISSIIAGAHSALFESLSDELKHAAVSAITSAIGRVYIFSIVAGAVTVICAAVMKKETLFPPAAPKMVIAGGA</sequence>
<evidence type="ECO:0000313" key="10">
    <source>
        <dbReference type="EMBL" id="GIZ48089.1"/>
    </source>
</evidence>
<dbReference type="Pfam" id="PF07690">
    <property type="entry name" value="MFS_1"/>
    <property type="match status" value="1"/>
</dbReference>
<evidence type="ECO:0000256" key="3">
    <source>
        <dbReference type="ARBA" id="ARBA00022448"/>
    </source>
</evidence>
<dbReference type="OrthoDB" id="10021397at2759"/>
<keyword evidence="5 8" id="KW-1133">Transmembrane helix</keyword>
<evidence type="ECO:0000256" key="7">
    <source>
        <dbReference type="SAM" id="MobiDB-lite"/>
    </source>
</evidence>
<feature type="transmembrane region" description="Helical" evidence="8">
    <location>
        <begin position="393"/>
        <end position="411"/>
    </location>
</feature>
<feature type="transmembrane region" description="Helical" evidence="8">
    <location>
        <begin position="123"/>
        <end position="143"/>
    </location>
</feature>
<keyword evidence="4 8" id="KW-0812">Transmembrane</keyword>
<gene>
    <name evidence="10" type="ORF">CKM354_001116200</name>
</gene>
<dbReference type="PANTHER" id="PTHR23501:SF12">
    <property type="entry name" value="MAJOR FACILITATOR SUPERFAMILY (MFS) PROFILE DOMAIN-CONTAINING PROTEIN-RELATED"/>
    <property type="match status" value="1"/>
</dbReference>
<feature type="transmembrane region" description="Helical" evidence="8">
    <location>
        <begin position="361"/>
        <end position="381"/>
    </location>
</feature>
<comment type="similarity">
    <text evidence="2">Belongs to the major facilitator superfamily. TCR/Tet family.</text>
</comment>
<dbReference type="Proteomes" id="UP000825890">
    <property type="component" value="Unassembled WGS sequence"/>
</dbReference>
<accession>A0A9P3FKX8</accession>
<dbReference type="InterPro" id="IPR036259">
    <property type="entry name" value="MFS_trans_sf"/>
</dbReference>
<evidence type="ECO:0000256" key="2">
    <source>
        <dbReference type="ARBA" id="ARBA00007520"/>
    </source>
</evidence>
<feature type="transmembrane region" description="Helical" evidence="8">
    <location>
        <begin position="149"/>
        <end position="170"/>
    </location>
</feature>
<feature type="transmembrane region" description="Helical" evidence="8">
    <location>
        <begin position="182"/>
        <end position="207"/>
    </location>
</feature>
<protein>
    <recommendedName>
        <fullName evidence="9">Major facilitator superfamily (MFS) profile domain-containing protein</fullName>
    </recommendedName>
</protein>
<dbReference type="Gene3D" id="1.20.1720.10">
    <property type="entry name" value="Multidrug resistance protein D"/>
    <property type="match status" value="1"/>
</dbReference>
<evidence type="ECO:0000256" key="8">
    <source>
        <dbReference type="SAM" id="Phobius"/>
    </source>
</evidence>
<feature type="domain" description="Major facilitator superfamily (MFS) profile" evidence="9">
    <location>
        <begin position="59"/>
        <end position="563"/>
    </location>
</feature>
<feature type="transmembrane region" description="Helical" evidence="8">
    <location>
        <begin position="329"/>
        <end position="349"/>
    </location>
</feature>
<feature type="transmembrane region" description="Helical" evidence="8">
    <location>
        <begin position="213"/>
        <end position="232"/>
    </location>
</feature>
<evidence type="ECO:0000256" key="6">
    <source>
        <dbReference type="ARBA" id="ARBA00023136"/>
    </source>
</evidence>
<proteinExistence type="inferred from homology"/>
<dbReference type="EMBL" id="BOLY01000007">
    <property type="protein sequence ID" value="GIZ48089.1"/>
    <property type="molecule type" value="Genomic_DNA"/>
</dbReference>
<comment type="subcellular location">
    <subcellularLocation>
        <location evidence="1">Membrane</location>
        <topology evidence="1">Multi-pass membrane protein</topology>
    </subcellularLocation>
</comment>